<dbReference type="Pfam" id="PF03795">
    <property type="entry name" value="YCII"/>
    <property type="match status" value="1"/>
</dbReference>
<comment type="caution">
    <text evidence="3">The sequence shown here is derived from an EMBL/GenBank/DDBJ whole genome shotgun (WGS) entry which is preliminary data.</text>
</comment>
<dbReference type="RefSeq" id="WP_239126747.1">
    <property type="nucleotide sequence ID" value="NZ_BONE01000022.1"/>
</dbReference>
<evidence type="ECO:0000256" key="1">
    <source>
        <dbReference type="ARBA" id="ARBA00007689"/>
    </source>
</evidence>
<dbReference type="Proteomes" id="UP000604117">
    <property type="component" value="Unassembled WGS sequence"/>
</dbReference>
<dbReference type="SUPFAM" id="SSF54909">
    <property type="entry name" value="Dimeric alpha+beta barrel"/>
    <property type="match status" value="1"/>
</dbReference>
<name>A0ABQ4CQT1_9ACTN</name>
<proteinExistence type="inferred from homology"/>
<organism evidence="3 4">
    <name type="scientific">Asanoa siamensis</name>
    <dbReference type="NCBI Taxonomy" id="926357"/>
    <lineage>
        <taxon>Bacteria</taxon>
        <taxon>Bacillati</taxon>
        <taxon>Actinomycetota</taxon>
        <taxon>Actinomycetes</taxon>
        <taxon>Micromonosporales</taxon>
        <taxon>Micromonosporaceae</taxon>
        <taxon>Asanoa</taxon>
    </lineage>
</organism>
<sequence length="108" mass="11596">MRFLMTLNAPVRPPDQELYAEMGRFVEELSRAGVLIATGGLALDGTHVSSKAGKVTVVDGPYPETKETIISFALVDVADKAAAVELGRRFFAIQGDGEGDLRQVYGPE</sequence>
<dbReference type="InterPro" id="IPR005545">
    <property type="entry name" value="YCII"/>
</dbReference>
<dbReference type="InterPro" id="IPR011008">
    <property type="entry name" value="Dimeric_a/b-barrel"/>
</dbReference>
<comment type="similarity">
    <text evidence="1">Belongs to the YciI family.</text>
</comment>
<dbReference type="PANTHER" id="PTHR35174">
    <property type="entry name" value="BLL7171 PROTEIN-RELATED"/>
    <property type="match status" value="1"/>
</dbReference>
<keyword evidence="4" id="KW-1185">Reference proteome</keyword>
<dbReference type="PANTHER" id="PTHR35174:SF1">
    <property type="entry name" value="BLL0086 PROTEIN"/>
    <property type="match status" value="1"/>
</dbReference>
<reference evidence="3 4" key="1">
    <citation type="submission" date="2021-01" db="EMBL/GenBank/DDBJ databases">
        <title>Whole genome shotgun sequence of Asanoa siamensis NBRC 107932.</title>
        <authorList>
            <person name="Komaki H."/>
            <person name="Tamura T."/>
        </authorList>
    </citation>
    <scope>NUCLEOTIDE SEQUENCE [LARGE SCALE GENOMIC DNA]</scope>
    <source>
        <strain evidence="3 4">NBRC 107932</strain>
    </source>
</reference>
<feature type="domain" description="YCII-related" evidence="2">
    <location>
        <begin position="13"/>
        <end position="89"/>
    </location>
</feature>
<protein>
    <recommendedName>
        <fullName evidence="2">YCII-related domain-containing protein</fullName>
    </recommendedName>
</protein>
<dbReference type="Gene3D" id="3.30.70.1060">
    <property type="entry name" value="Dimeric alpha+beta barrel"/>
    <property type="match status" value="1"/>
</dbReference>
<gene>
    <name evidence="3" type="ORF">Asi02nite_31680</name>
</gene>
<evidence type="ECO:0000259" key="2">
    <source>
        <dbReference type="Pfam" id="PF03795"/>
    </source>
</evidence>
<dbReference type="EMBL" id="BONE01000022">
    <property type="protein sequence ID" value="GIF73650.1"/>
    <property type="molecule type" value="Genomic_DNA"/>
</dbReference>
<evidence type="ECO:0000313" key="4">
    <source>
        <dbReference type="Proteomes" id="UP000604117"/>
    </source>
</evidence>
<evidence type="ECO:0000313" key="3">
    <source>
        <dbReference type="EMBL" id="GIF73650.1"/>
    </source>
</evidence>
<accession>A0ABQ4CQT1</accession>